<reference evidence="3" key="1">
    <citation type="submission" date="2023-07" db="EMBL/GenBank/DDBJ databases">
        <title>30 novel species of actinomycetes from the DSMZ collection.</title>
        <authorList>
            <person name="Nouioui I."/>
        </authorList>
    </citation>
    <scope>NUCLEOTIDE SEQUENCE [LARGE SCALE GENOMIC DNA]</scope>
    <source>
        <strain evidence="3">DSM 44399</strain>
    </source>
</reference>
<dbReference type="EMBL" id="JAVREH010000011">
    <property type="protein sequence ID" value="MDT0261898.1"/>
    <property type="molecule type" value="Genomic_DNA"/>
</dbReference>
<proteinExistence type="predicted"/>
<feature type="region of interest" description="Disordered" evidence="1">
    <location>
        <begin position="201"/>
        <end position="221"/>
    </location>
</feature>
<name>A0ABU2JAZ4_9ACTN</name>
<dbReference type="RefSeq" id="WP_311423050.1">
    <property type="nucleotide sequence ID" value="NZ_JAVREH010000011.1"/>
</dbReference>
<evidence type="ECO:0000256" key="1">
    <source>
        <dbReference type="SAM" id="MobiDB-lite"/>
    </source>
</evidence>
<evidence type="ECO:0000313" key="3">
    <source>
        <dbReference type="Proteomes" id="UP001183176"/>
    </source>
</evidence>
<sequence length="221" mass="23260">MPFFVDPIAAVSLTANGRTGITLFAPPWQDSDGEEWQGFLGDGAKIVLLGTADELNTWLGDNPDHDLADHPAWKSFANKGKAALSPAAKAHYDFDAVYELAAAEGEPETVSKLADTVDVAARIADCCEDGKLRSLLNGTREYALLVEGDTSYHGKDGAAEWSRLGDVIAESWERALVRIESWLRWEGSSAAAATAGESVAGKAVPGGASAADVVGEDGAIR</sequence>
<comment type="caution">
    <text evidence="2">The sequence shown here is derived from an EMBL/GenBank/DDBJ whole genome shotgun (WGS) entry which is preliminary data.</text>
</comment>
<accession>A0ABU2JAZ4</accession>
<dbReference type="Proteomes" id="UP001183176">
    <property type="component" value="Unassembled WGS sequence"/>
</dbReference>
<keyword evidence="3" id="KW-1185">Reference proteome</keyword>
<evidence type="ECO:0000313" key="2">
    <source>
        <dbReference type="EMBL" id="MDT0261898.1"/>
    </source>
</evidence>
<gene>
    <name evidence="2" type="ORF">RM423_10870</name>
</gene>
<protein>
    <submittedName>
        <fullName evidence="2">Uncharacterized protein</fullName>
    </submittedName>
</protein>
<organism evidence="2 3">
    <name type="scientific">Jatrophihabitans lederbergiae</name>
    <dbReference type="NCBI Taxonomy" id="3075547"/>
    <lineage>
        <taxon>Bacteria</taxon>
        <taxon>Bacillati</taxon>
        <taxon>Actinomycetota</taxon>
        <taxon>Actinomycetes</taxon>
        <taxon>Jatrophihabitantales</taxon>
        <taxon>Jatrophihabitantaceae</taxon>
        <taxon>Jatrophihabitans</taxon>
    </lineage>
</organism>